<dbReference type="AlphaFoldDB" id="A0A1L8EDQ8"/>
<dbReference type="Gene3D" id="1.10.238.20">
    <property type="entry name" value="Pheromone/general odorant binding protein domain"/>
    <property type="match status" value="1"/>
</dbReference>
<feature type="signal peptide" evidence="5">
    <location>
        <begin position="1"/>
        <end position="20"/>
    </location>
</feature>
<comment type="subcellular location">
    <subcellularLocation>
        <location evidence="1">Secreted</location>
    </subcellularLocation>
</comment>
<proteinExistence type="inferred from homology"/>
<dbReference type="SMART" id="SM00708">
    <property type="entry name" value="PhBP"/>
    <property type="match status" value="1"/>
</dbReference>
<evidence type="ECO:0000256" key="1">
    <source>
        <dbReference type="ARBA" id="ARBA00004613"/>
    </source>
</evidence>
<dbReference type="GO" id="GO:0005549">
    <property type="term" value="F:odorant binding"/>
    <property type="evidence" value="ECO:0007669"/>
    <property type="project" value="InterPro"/>
</dbReference>
<protein>
    <submittedName>
        <fullName evidence="6">Proteinral odorant-binding protein 56d</fullName>
    </submittedName>
</protein>
<dbReference type="GO" id="GO:0005615">
    <property type="term" value="C:extracellular space"/>
    <property type="evidence" value="ECO:0007669"/>
    <property type="project" value="TreeGrafter"/>
</dbReference>
<evidence type="ECO:0000256" key="2">
    <source>
        <dbReference type="ARBA" id="ARBA00008098"/>
    </source>
</evidence>
<accession>A0A1L8EDQ8</accession>
<dbReference type="FunFam" id="1.10.238.20:FF:000001">
    <property type="entry name" value="General odorant-binding protein lush"/>
    <property type="match status" value="1"/>
</dbReference>
<dbReference type="InterPro" id="IPR036728">
    <property type="entry name" value="PBP_GOBP_sf"/>
</dbReference>
<keyword evidence="3" id="KW-0964">Secreted</keyword>
<dbReference type="Pfam" id="PF01395">
    <property type="entry name" value="PBP_GOBP"/>
    <property type="match status" value="1"/>
</dbReference>
<evidence type="ECO:0000313" key="6">
    <source>
        <dbReference type="EMBL" id="JAV16812.1"/>
    </source>
</evidence>
<dbReference type="GO" id="GO:0007608">
    <property type="term" value="P:sensory perception of smell"/>
    <property type="evidence" value="ECO:0007669"/>
    <property type="project" value="TreeGrafter"/>
</dbReference>
<evidence type="ECO:0000256" key="4">
    <source>
        <dbReference type="ARBA" id="ARBA00022729"/>
    </source>
</evidence>
<dbReference type="SUPFAM" id="SSF47565">
    <property type="entry name" value="Insect pheromone/odorant-binding proteins"/>
    <property type="match status" value="1"/>
</dbReference>
<dbReference type="PANTHER" id="PTHR11857">
    <property type="entry name" value="ODORANT BINDING PROTEIN-RELATED"/>
    <property type="match status" value="1"/>
</dbReference>
<comment type="similarity">
    <text evidence="2">Belongs to the PBP/GOBP family.</text>
</comment>
<dbReference type="EMBL" id="GFDG01001987">
    <property type="protein sequence ID" value="JAV16812.1"/>
    <property type="molecule type" value="Transcribed_RNA"/>
</dbReference>
<feature type="chain" id="PRO_5011956450" evidence="5">
    <location>
        <begin position="21"/>
        <end position="138"/>
    </location>
</feature>
<evidence type="ECO:0000256" key="5">
    <source>
        <dbReference type="SAM" id="SignalP"/>
    </source>
</evidence>
<evidence type="ECO:0000256" key="3">
    <source>
        <dbReference type="ARBA" id="ARBA00022525"/>
    </source>
</evidence>
<organism evidence="6">
    <name type="scientific">Haematobia irritans</name>
    <name type="common">Horn fly</name>
    <name type="synonym">Conops irritans</name>
    <dbReference type="NCBI Taxonomy" id="7368"/>
    <lineage>
        <taxon>Eukaryota</taxon>
        <taxon>Metazoa</taxon>
        <taxon>Ecdysozoa</taxon>
        <taxon>Arthropoda</taxon>
        <taxon>Hexapoda</taxon>
        <taxon>Insecta</taxon>
        <taxon>Pterygota</taxon>
        <taxon>Neoptera</taxon>
        <taxon>Endopterygota</taxon>
        <taxon>Diptera</taxon>
        <taxon>Brachycera</taxon>
        <taxon>Muscomorpha</taxon>
        <taxon>Muscoidea</taxon>
        <taxon>Muscidae</taxon>
        <taxon>Haematobia</taxon>
    </lineage>
</organism>
<reference evidence="6" key="1">
    <citation type="submission" date="2017-01" db="EMBL/GenBank/DDBJ databases">
        <title>An insight into the sialome and mialome of the horn fly, Haematobia irritans.</title>
        <authorList>
            <person name="Breijo M."/>
            <person name="Boiani M."/>
            <person name="Ures X."/>
            <person name="Rocha S."/>
            <person name="Sequeira M."/>
            <person name="Ribeiro J.M."/>
        </authorList>
    </citation>
    <scope>NUCLEOTIDE SEQUENCE</scope>
</reference>
<dbReference type="InterPro" id="IPR006170">
    <property type="entry name" value="PBP/GOBP"/>
</dbReference>
<name>A0A1L8EDQ8_HAEIR</name>
<keyword evidence="4 5" id="KW-0732">Signal</keyword>
<sequence>MEMKLVIAVLCLIAVTGVYGQSQLNLSEEQKVHALQYAAACMEQEKSTTEDSVALTRGQFSGLSKNAKCFVKCFFEKAGFMKDGVVLPDVLTEKLGPNVGEDKLKAIMGKCNSVKGSDKCDTAFKLFECYYKEHTLFL</sequence>
<dbReference type="CDD" id="cd23992">
    <property type="entry name" value="PBP_GOBP"/>
    <property type="match status" value="1"/>
</dbReference>
<dbReference type="PANTHER" id="PTHR11857:SF43">
    <property type="entry name" value="GEO07291P1-RELATED"/>
    <property type="match status" value="1"/>
</dbReference>